<dbReference type="Pfam" id="PF01471">
    <property type="entry name" value="PG_binding_1"/>
    <property type="match status" value="1"/>
</dbReference>
<evidence type="ECO:0000313" key="4">
    <source>
        <dbReference type="Proteomes" id="UP001556196"/>
    </source>
</evidence>
<name>A0ABV3R5J9_9HYPH</name>
<organism evidence="3 4">
    <name type="scientific">Mesorhizobium marinum</name>
    <dbReference type="NCBI Taxonomy" id="3228790"/>
    <lineage>
        <taxon>Bacteria</taxon>
        <taxon>Pseudomonadati</taxon>
        <taxon>Pseudomonadota</taxon>
        <taxon>Alphaproteobacteria</taxon>
        <taxon>Hyphomicrobiales</taxon>
        <taxon>Phyllobacteriaceae</taxon>
        <taxon>Mesorhizobium</taxon>
    </lineage>
</organism>
<evidence type="ECO:0000259" key="1">
    <source>
        <dbReference type="Pfam" id="PF01471"/>
    </source>
</evidence>
<dbReference type="Pfam" id="PF11860">
    <property type="entry name" value="Muramidase"/>
    <property type="match status" value="1"/>
</dbReference>
<dbReference type="Gene3D" id="1.10.530.10">
    <property type="match status" value="1"/>
</dbReference>
<dbReference type="SUPFAM" id="SSF47090">
    <property type="entry name" value="PGBD-like"/>
    <property type="match status" value="1"/>
</dbReference>
<comment type="caution">
    <text evidence="3">The sequence shown here is derived from an EMBL/GenBank/DDBJ whole genome shotgun (WGS) entry which is preliminary data.</text>
</comment>
<keyword evidence="4" id="KW-1185">Reference proteome</keyword>
<accession>A0ABV3R5J9</accession>
<protein>
    <submittedName>
        <fullName evidence="3">N-acetylmuramidase domain-containing protein</fullName>
    </submittedName>
</protein>
<dbReference type="EMBL" id="JBFOCI010000009">
    <property type="protein sequence ID" value="MEW9808605.1"/>
    <property type="molecule type" value="Genomic_DNA"/>
</dbReference>
<evidence type="ECO:0000259" key="2">
    <source>
        <dbReference type="Pfam" id="PF11860"/>
    </source>
</evidence>
<dbReference type="SUPFAM" id="SSF53955">
    <property type="entry name" value="Lysozyme-like"/>
    <property type="match status" value="1"/>
</dbReference>
<sequence>MFDEATLRAIDVIAARYGYDPAALKAVAEVESGGNAFAIVNGRQEPLIRFEGHYFDRRLSGDDRAKARADGLANPKAGAVANPSSQAARWRMLNRAAEIDAQSAFESCSWGVGQVMGAHWKWLGFQSVTELVNLCRRDMAGQVELMAKFIDRAGLGGALKSRDWATFARGYNGPGYRQNAYDTKMAAAFQRYVSGAAPAVVRGDGTVLKLQQRLTAHGFPVATDGIRGSKTNAALKAFQKARGLVVDGIAGSATWAALDASEPAKPALPIAPGKVAVLPPDNTKGLPAKNRLLAFVLDIINAIFGRKEK</sequence>
<dbReference type="InterPro" id="IPR002477">
    <property type="entry name" value="Peptidoglycan-bd-like"/>
</dbReference>
<gene>
    <name evidence="3" type="ORF">ABUE31_21655</name>
</gene>
<feature type="domain" description="Peptidoglycan binding-like" evidence="1">
    <location>
        <begin position="206"/>
        <end position="258"/>
    </location>
</feature>
<evidence type="ECO:0000313" key="3">
    <source>
        <dbReference type="EMBL" id="MEW9808605.1"/>
    </source>
</evidence>
<dbReference type="Gene3D" id="1.10.101.10">
    <property type="entry name" value="PGBD-like superfamily/PGBD"/>
    <property type="match status" value="1"/>
</dbReference>
<feature type="domain" description="N-acetylmuramidase" evidence="2">
    <location>
        <begin position="20"/>
        <end position="192"/>
    </location>
</feature>
<proteinExistence type="predicted"/>
<dbReference type="InterPro" id="IPR036366">
    <property type="entry name" value="PGBDSf"/>
</dbReference>
<dbReference type="InterPro" id="IPR036365">
    <property type="entry name" value="PGBD-like_sf"/>
</dbReference>
<dbReference type="InterPro" id="IPR023346">
    <property type="entry name" value="Lysozyme-like_dom_sf"/>
</dbReference>
<dbReference type="Proteomes" id="UP001556196">
    <property type="component" value="Unassembled WGS sequence"/>
</dbReference>
<dbReference type="RefSeq" id="WP_367725838.1">
    <property type="nucleotide sequence ID" value="NZ_JBFOCI010000009.1"/>
</dbReference>
<dbReference type="InterPro" id="IPR024408">
    <property type="entry name" value="Muramidase"/>
</dbReference>
<reference evidence="3 4" key="1">
    <citation type="submission" date="2024-06" db="EMBL/GenBank/DDBJ databases">
        <authorList>
            <person name="Tuo L."/>
        </authorList>
    </citation>
    <scope>NUCLEOTIDE SEQUENCE [LARGE SCALE GENOMIC DNA]</scope>
    <source>
        <strain evidence="3 4">ZMM04-5</strain>
    </source>
</reference>